<dbReference type="SUPFAM" id="SSF47598">
    <property type="entry name" value="Ribbon-helix-helix"/>
    <property type="match status" value="1"/>
</dbReference>
<organism evidence="1 2">
    <name type="scientific">Pectinatus brassicae</name>
    <dbReference type="NCBI Taxonomy" id="862415"/>
    <lineage>
        <taxon>Bacteria</taxon>
        <taxon>Bacillati</taxon>
        <taxon>Bacillota</taxon>
        <taxon>Negativicutes</taxon>
        <taxon>Selenomonadales</taxon>
        <taxon>Selenomonadaceae</taxon>
        <taxon>Pectinatus</taxon>
    </lineage>
</organism>
<accession>A0A840UNW2</accession>
<dbReference type="EMBL" id="JACHFH010000065">
    <property type="protein sequence ID" value="MBB5337607.1"/>
    <property type="molecule type" value="Genomic_DNA"/>
</dbReference>
<dbReference type="RefSeq" id="WP_183863543.1">
    <property type="nucleotide sequence ID" value="NZ_JACHFH010000065.1"/>
</dbReference>
<sequence>MSINEEKNTRYPLTIPRELKLQLEALAKEKNVSLNRFIIDVLSGKTKVDRFVRALRFMPIQRGDRFKSQYSK</sequence>
<dbReference type="GO" id="GO:0006355">
    <property type="term" value="P:regulation of DNA-templated transcription"/>
    <property type="evidence" value="ECO:0007669"/>
    <property type="project" value="InterPro"/>
</dbReference>
<evidence type="ECO:0000313" key="2">
    <source>
        <dbReference type="Proteomes" id="UP000559117"/>
    </source>
</evidence>
<dbReference type="InterPro" id="IPR013321">
    <property type="entry name" value="Arc_rbn_hlx_hlx"/>
</dbReference>
<dbReference type="InterPro" id="IPR010985">
    <property type="entry name" value="Ribbon_hlx_hlx"/>
</dbReference>
<dbReference type="Gene3D" id="1.10.1220.10">
    <property type="entry name" value="Met repressor-like"/>
    <property type="match status" value="1"/>
</dbReference>
<evidence type="ECO:0008006" key="3">
    <source>
        <dbReference type="Google" id="ProtNLM"/>
    </source>
</evidence>
<comment type="caution">
    <text evidence="1">The sequence shown here is derived from an EMBL/GenBank/DDBJ whole genome shotgun (WGS) entry which is preliminary data.</text>
</comment>
<proteinExistence type="predicted"/>
<keyword evidence="2" id="KW-1185">Reference proteome</keyword>
<dbReference type="AlphaFoldDB" id="A0A840UNW2"/>
<evidence type="ECO:0000313" key="1">
    <source>
        <dbReference type="EMBL" id="MBB5337607.1"/>
    </source>
</evidence>
<reference evidence="1 2" key="1">
    <citation type="submission" date="2020-08" db="EMBL/GenBank/DDBJ databases">
        <title>Genomic Encyclopedia of Type Strains, Phase IV (KMG-IV): sequencing the most valuable type-strain genomes for metagenomic binning, comparative biology and taxonomic classification.</title>
        <authorList>
            <person name="Goeker M."/>
        </authorList>
    </citation>
    <scope>NUCLEOTIDE SEQUENCE [LARGE SCALE GENOMIC DNA]</scope>
    <source>
        <strain evidence="1 2">DSM 24661</strain>
    </source>
</reference>
<protein>
    <recommendedName>
        <fullName evidence="3">Toxin-antitoxin system HicB family antitoxin</fullName>
    </recommendedName>
</protein>
<name>A0A840UNW2_9FIRM</name>
<dbReference type="Proteomes" id="UP000559117">
    <property type="component" value="Unassembled WGS sequence"/>
</dbReference>
<gene>
    <name evidence="1" type="ORF">HNR32_002769</name>
</gene>